<keyword evidence="3" id="KW-1185">Reference proteome</keyword>
<evidence type="ECO:0000313" key="2">
    <source>
        <dbReference type="EMBL" id="KNC21724.1"/>
    </source>
</evidence>
<keyword evidence="1" id="KW-0732">Signal</keyword>
<reference evidence="2 3" key="1">
    <citation type="journal article" date="2015" name="Nat. Commun.">
        <title>Lucilia cuprina genome unlocks parasitic fly biology to underpin future interventions.</title>
        <authorList>
            <person name="Anstead C.A."/>
            <person name="Korhonen P.K."/>
            <person name="Young N.D."/>
            <person name="Hall R.S."/>
            <person name="Jex A.R."/>
            <person name="Murali S.C."/>
            <person name="Hughes D.S."/>
            <person name="Lee S.F."/>
            <person name="Perry T."/>
            <person name="Stroehlein A.J."/>
            <person name="Ansell B.R."/>
            <person name="Breugelmans B."/>
            <person name="Hofmann A."/>
            <person name="Qu J."/>
            <person name="Dugan S."/>
            <person name="Lee S.L."/>
            <person name="Chao H."/>
            <person name="Dinh H."/>
            <person name="Han Y."/>
            <person name="Doddapaneni H.V."/>
            <person name="Worley K.C."/>
            <person name="Muzny D.M."/>
            <person name="Ioannidis P."/>
            <person name="Waterhouse R.M."/>
            <person name="Zdobnov E.M."/>
            <person name="James P.J."/>
            <person name="Bagnall N.H."/>
            <person name="Kotze A.C."/>
            <person name="Gibbs R.A."/>
            <person name="Richards S."/>
            <person name="Batterham P."/>
            <person name="Gasser R.B."/>
        </authorList>
    </citation>
    <scope>NUCLEOTIDE SEQUENCE [LARGE SCALE GENOMIC DNA]</scope>
    <source>
        <strain evidence="2 3">LS</strain>
        <tissue evidence="2">Full body</tissue>
    </source>
</reference>
<dbReference type="OrthoDB" id="8186940at2759"/>
<feature type="chain" id="PRO_5005535239" evidence="1">
    <location>
        <begin position="19"/>
        <end position="217"/>
    </location>
</feature>
<dbReference type="OMA" id="HCKHDIL"/>
<gene>
    <name evidence="2" type="ORF">FF38_03978</name>
</gene>
<name>A0A0L0BR68_LUCCU</name>
<evidence type="ECO:0000256" key="1">
    <source>
        <dbReference type="SAM" id="SignalP"/>
    </source>
</evidence>
<dbReference type="EMBL" id="JRES01001582">
    <property type="protein sequence ID" value="KNC21724.1"/>
    <property type="molecule type" value="Genomic_DNA"/>
</dbReference>
<accession>A0A0L0BR68</accession>
<dbReference type="PANTHER" id="PTHR21398:SF4">
    <property type="entry name" value="AGAP002980-PA"/>
    <property type="match status" value="1"/>
</dbReference>
<dbReference type="Proteomes" id="UP000037069">
    <property type="component" value="Unassembled WGS sequence"/>
</dbReference>
<protein>
    <submittedName>
        <fullName evidence="2">Uncharacterized protein</fullName>
    </submittedName>
</protein>
<organism evidence="2 3">
    <name type="scientific">Lucilia cuprina</name>
    <name type="common">Green bottle fly</name>
    <name type="synonym">Australian sheep blowfly</name>
    <dbReference type="NCBI Taxonomy" id="7375"/>
    <lineage>
        <taxon>Eukaryota</taxon>
        <taxon>Metazoa</taxon>
        <taxon>Ecdysozoa</taxon>
        <taxon>Arthropoda</taxon>
        <taxon>Hexapoda</taxon>
        <taxon>Insecta</taxon>
        <taxon>Pterygota</taxon>
        <taxon>Neoptera</taxon>
        <taxon>Endopterygota</taxon>
        <taxon>Diptera</taxon>
        <taxon>Brachycera</taxon>
        <taxon>Muscomorpha</taxon>
        <taxon>Oestroidea</taxon>
        <taxon>Calliphoridae</taxon>
        <taxon>Luciliinae</taxon>
        <taxon>Lucilia</taxon>
    </lineage>
</organism>
<dbReference type="Pfam" id="PF07841">
    <property type="entry name" value="DM4_12"/>
    <property type="match status" value="1"/>
</dbReference>
<dbReference type="AlphaFoldDB" id="A0A0L0BR68"/>
<comment type="caution">
    <text evidence="2">The sequence shown here is derived from an EMBL/GenBank/DDBJ whole genome shotgun (WGS) entry which is preliminary data.</text>
</comment>
<feature type="signal peptide" evidence="1">
    <location>
        <begin position="1"/>
        <end position="18"/>
    </location>
</feature>
<evidence type="ECO:0000313" key="3">
    <source>
        <dbReference type="Proteomes" id="UP000037069"/>
    </source>
</evidence>
<dbReference type="SMART" id="SM00718">
    <property type="entry name" value="DM4_12"/>
    <property type="match status" value="1"/>
</dbReference>
<dbReference type="PANTHER" id="PTHR21398">
    <property type="entry name" value="AGAP007094-PA"/>
    <property type="match status" value="1"/>
</dbReference>
<proteinExistence type="predicted"/>
<sequence>MKLIFIVIFMMFTKSSRALLYPASSSLGLVSSVSVPILELLPDRRCIVDWCFQMSYDLPYKLSSFYNIPIWPGKHGTKTRKRDINSFMLDPFNSWSIFEKYNTTKNQGRHPSDFTAGELYQSIEDFLVSYGYHETCLLKSVCELAKHPFAEEHRNLLTDILTFILTPSLHEGFVKSEQVYRESYEDAERSGFLGEDCTFLYPDCKRDLLSNLSKIIS</sequence>
<dbReference type="InterPro" id="IPR006631">
    <property type="entry name" value="DM4_12"/>
</dbReference>